<evidence type="ECO:0000256" key="4">
    <source>
        <dbReference type="ARBA" id="ARBA00013174"/>
    </source>
</evidence>
<comment type="subcellular location">
    <subcellularLocation>
        <location evidence="2">Endomembrane system</location>
        <topology evidence="2">Multi-pass membrane protein</topology>
    </subcellularLocation>
</comment>
<dbReference type="InterPro" id="IPR050324">
    <property type="entry name" value="CDP-alcohol_PTase-I"/>
</dbReference>
<evidence type="ECO:0000256" key="14">
    <source>
        <dbReference type="ARBA" id="ARBA00032361"/>
    </source>
</evidence>
<name>A0A2K9E7T6_9FIRM</name>
<dbReference type="InterPro" id="IPR043130">
    <property type="entry name" value="CDP-OH_PTrfase_TM_dom"/>
</dbReference>
<evidence type="ECO:0000256" key="12">
    <source>
        <dbReference type="ARBA" id="ARBA00023209"/>
    </source>
</evidence>
<evidence type="ECO:0000256" key="15">
    <source>
        <dbReference type="RuleBase" id="RU003750"/>
    </source>
</evidence>
<dbReference type="NCBIfam" id="TIGR00473">
    <property type="entry name" value="pssA"/>
    <property type="match status" value="1"/>
</dbReference>
<evidence type="ECO:0000256" key="2">
    <source>
        <dbReference type="ARBA" id="ARBA00004127"/>
    </source>
</evidence>
<feature type="transmembrane region" description="Helical" evidence="16">
    <location>
        <begin position="128"/>
        <end position="148"/>
    </location>
</feature>
<evidence type="ECO:0000256" key="5">
    <source>
        <dbReference type="ARBA" id="ARBA00017171"/>
    </source>
</evidence>
<keyword evidence="10" id="KW-0443">Lipid metabolism</keyword>
<evidence type="ECO:0000256" key="11">
    <source>
        <dbReference type="ARBA" id="ARBA00023136"/>
    </source>
</evidence>
<reference evidence="17 18" key="1">
    <citation type="submission" date="2017-12" db="EMBL/GenBank/DDBJ databases">
        <title>Complete genome sequence of Herbivorax saccincola GGR1, a novel Cellulosome-producing hydrolytic bacterium in a thermophilic biogas plant, established by Illumina and Nanopore MinION sequencing.</title>
        <authorList>
            <person name="Pechtl A."/>
            <person name="Ruckert C."/>
            <person name="Koeck D.E."/>
            <person name="Maus I."/>
            <person name="Winkler A."/>
            <person name="Kalinowski J."/>
            <person name="Puhler A."/>
            <person name="Schwarz W.W."/>
            <person name="Zverlov V.V."/>
            <person name="Schluter A."/>
            <person name="Liebl W."/>
        </authorList>
    </citation>
    <scope>NUCLEOTIDE SEQUENCE [LARGE SCALE GENOMIC DNA]</scope>
    <source>
        <strain evidence="18">SR1</strain>
    </source>
</reference>
<dbReference type="InterPro" id="IPR004533">
    <property type="entry name" value="CDP-diaglyc--ser_O-PTrfase"/>
</dbReference>
<keyword evidence="18" id="KW-1185">Reference proteome</keyword>
<dbReference type="GO" id="GO:0016020">
    <property type="term" value="C:membrane"/>
    <property type="evidence" value="ECO:0007669"/>
    <property type="project" value="InterPro"/>
</dbReference>
<dbReference type="GO" id="GO:0008654">
    <property type="term" value="P:phospholipid biosynthetic process"/>
    <property type="evidence" value="ECO:0007669"/>
    <property type="project" value="UniProtKB-KW"/>
</dbReference>
<evidence type="ECO:0000256" key="13">
    <source>
        <dbReference type="ARBA" id="ARBA00023264"/>
    </source>
</evidence>
<dbReference type="EC" id="2.7.8.8" evidence="4"/>
<evidence type="ECO:0000256" key="3">
    <source>
        <dbReference type="ARBA" id="ARBA00010441"/>
    </source>
</evidence>
<evidence type="ECO:0000256" key="8">
    <source>
        <dbReference type="ARBA" id="ARBA00022692"/>
    </source>
</evidence>
<dbReference type="PANTHER" id="PTHR14269:SF61">
    <property type="entry name" value="CDP-DIACYLGLYCEROL--SERINE O-PHOSPHATIDYLTRANSFERASE"/>
    <property type="match status" value="1"/>
</dbReference>
<dbReference type="Pfam" id="PF01066">
    <property type="entry name" value="CDP-OH_P_transf"/>
    <property type="match status" value="1"/>
</dbReference>
<dbReference type="EMBL" id="CP025197">
    <property type="protein sequence ID" value="AUG56004.1"/>
    <property type="molecule type" value="Genomic_DNA"/>
</dbReference>
<dbReference type="KEGG" id="hsc:HVS_00070"/>
<keyword evidence="8 16" id="KW-0812">Transmembrane</keyword>
<keyword evidence="6" id="KW-0444">Lipid biosynthesis</keyword>
<evidence type="ECO:0000256" key="10">
    <source>
        <dbReference type="ARBA" id="ARBA00023098"/>
    </source>
</evidence>
<evidence type="ECO:0000313" key="17">
    <source>
        <dbReference type="EMBL" id="AUG56004.1"/>
    </source>
</evidence>
<dbReference type="Proteomes" id="UP000233534">
    <property type="component" value="Chromosome"/>
</dbReference>
<feature type="transmembrane region" description="Helical" evidence="16">
    <location>
        <begin position="160"/>
        <end position="180"/>
    </location>
</feature>
<keyword evidence="12" id="KW-0594">Phospholipid biosynthesis</keyword>
<sequence length="183" mass="20232">MKKFKCCIPNIITFINLSLGMIAILLAVNGSSSSGNLIYSCLLIMLAAVTDRLDGKVARFFKVTSDFGKELDSLSDLVSFGVAPVVVAWEITFMHFGVLGYILSLLFALSGAYRLARFNISNLDNVFMGLPITIAGTLLTILNLYNYFAKINMRYTNSNGIFTAIILIFLSFLMVSRISIKKR</sequence>
<feature type="transmembrane region" description="Helical" evidence="16">
    <location>
        <begin position="7"/>
        <end position="28"/>
    </location>
</feature>
<dbReference type="GO" id="GO:0012505">
    <property type="term" value="C:endomembrane system"/>
    <property type="evidence" value="ECO:0007669"/>
    <property type="project" value="UniProtKB-SubCell"/>
</dbReference>
<comment type="similarity">
    <text evidence="3 15">Belongs to the CDP-alcohol phosphatidyltransferase class-I family.</text>
</comment>
<keyword evidence="13" id="KW-1208">Phospholipid metabolism</keyword>
<dbReference type="PANTHER" id="PTHR14269">
    <property type="entry name" value="CDP-DIACYLGLYCEROL--GLYCEROL-3-PHOSPHATE 3-PHOSPHATIDYLTRANSFERASE-RELATED"/>
    <property type="match status" value="1"/>
</dbReference>
<organism evidence="17 18">
    <name type="scientific">Acetivibrio saccincola</name>
    <dbReference type="NCBI Taxonomy" id="1677857"/>
    <lineage>
        <taxon>Bacteria</taxon>
        <taxon>Bacillati</taxon>
        <taxon>Bacillota</taxon>
        <taxon>Clostridia</taxon>
        <taxon>Eubacteriales</taxon>
        <taxon>Oscillospiraceae</taxon>
        <taxon>Acetivibrio</taxon>
    </lineage>
</organism>
<dbReference type="GO" id="GO:0003882">
    <property type="term" value="F:CDP-diacylglycerol-serine O-phosphatidyltransferase activity"/>
    <property type="evidence" value="ECO:0007669"/>
    <property type="project" value="UniProtKB-EC"/>
</dbReference>
<dbReference type="Gene3D" id="1.20.120.1760">
    <property type="match status" value="1"/>
</dbReference>
<evidence type="ECO:0000256" key="7">
    <source>
        <dbReference type="ARBA" id="ARBA00022679"/>
    </source>
</evidence>
<dbReference type="InterPro" id="IPR000462">
    <property type="entry name" value="CDP-OH_P_trans"/>
</dbReference>
<protein>
    <recommendedName>
        <fullName evidence="5">CDP-diacylglycerol--serine O-phosphatidyltransferase</fullName>
        <ecNumber evidence="4">2.7.8.8</ecNumber>
    </recommendedName>
    <alternativeName>
        <fullName evidence="14">Phosphatidylserine synthase</fullName>
    </alternativeName>
</protein>
<proteinExistence type="inferred from homology"/>
<dbReference type="PROSITE" id="PS00379">
    <property type="entry name" value="CDP_ALCOHOL_P_TRANSF"/>
    <property type="match status" value="1"/>
</dbReference>
<keyword evidence="7 15" id="KW-0808">Transferase</keyword>
<dbReference type="AlphaFoldDB" id="A0A2K9E7T6"/>
<evidence type="ECO:0000256" key="6">
    <source>
        <dbReference type="ARBA" id="ARBA00022516"/>
    </source>
</evidence>
<evidence type="ECO:0000313" key="18">
    <source>
        <dbReference type="Proteomes" id="UP000233534"/>
    </source>
</evidence>
<evidence type="ECO:0000256" key="1">
    <source>
        <dbReference type="ARBA" id="ARBA00000287"/>
    </source>
</evidence>
<accession>A0A2K9E7T6</accession>
<keyword evidence="9 16" id="KW-1133">Transmembrane helix</keyword>
<evidence type="ECO:0000256" key="16">
    <source>
        <dbReference type="SAM" id="Phobius"/>
    </source>
</evidence>
<keyword evidence="11 16" id="KW-0472">Membrane</keyword>
<dbReference type="RefSeq" id="WP_268876554.1">
    <property type="nucleotide sequence ID" value="NZ_DAONOL010000074.1"/>
</dbReference>
<feature type="transmembrane region" description="Helical" evidence="16">
    <location>
        <begin position="98"/>
        <end position="116"/>
    </location>
</feature>
<comment type="catalytic activity">
    <reaction evidence="1">
        <text>a CDP-1,2-diacyl-sn-glycerol + L-serine = a 1,2-diacyl-sn-glycero-3-phospho-L-serine + CMP + H(+)</text>
        <dbReference type="Rhea" id="RHEA:16913"/>
        <dbReference type="ChEBI" id="CHEBI:15378"/>
        <dbReference type="ChEBI" id="CHEBI:33384"/>
        <dbReference type="ChEBI" id="CHEBI:57262"/>
        <dbReference type="ChEBI" id="CHEBI:58332"/>
        <dbReference type="ChEBI" id="CHEBI:60377"/>
        <dbReference type="EC" id="2.7.8.8"/>
    </reaction>
</comment>
<dbReference type="InterPro" id="IPR048254">
    <property type="entry name" value="CDP_ALCOHOL_P_TRANSF_CS"/>
</dbReference>
<evidence type="ECO:0000256" key="9">
    <source>
        <dbReference type="ARBA" id="ARBA00022989"/>
    </source>
</evidence>
<gene>
    <name evidence="17" type="ORF">HVS_00070</name>
</gene>